<organism evidence="2 3">
    <name type="scientific">Amycolatopsis mediterranei (strain U-32)</name>
    <dbReference type="NCBI Taxonomy" id="749927"/>
    <lineage>
        <taxon>Bacteria</taxon>
        <taxon>Bacillati</taxon>
        <taxon>Actinomycetota</taxon>
        <taxon>Actinomycetes</taxon>
        <taxon>Pseudonocardiales</taxon>
        <taxon>Pseudonocardiaceae</taxon>
        <taxon>Amycolatopsis</taxon>
    </lineage>
</organism>
<accession>A0A0H3D5C7</accession>
<dbReference type="HOGENOM" id="CLU_306227_0_0_11"/>
<dbReference type="Gene3D" id="3.40.50.300">
    <property type="entry name" value="P-loop containing nucleotide triphosphate hydrolases"/>
    <property type="match status" value="1"/>
</dbReference>
<dbReference type="PANTHER" id="PTHR46844:SF1">
    <property type="entry name" value="SLR5058 PROTEIN"/>
    <property type="match status" value="1"/>
</dbReference>
<evidence type="ECO:0000313" key="3">
    <source>
        <dbReference type="Proteomes" id="UP000000328"/>
    </source>
</evidence>
<dbReference type="PANTHER" id="PTHR46844">
    <property type="entry name" value="SLR5058 PROTEIN"/>
    <property type="match status" value="1"/>
</dbReference>
<dbReference type="eggNOG" id="COG5635">
    <property type="taxonomic scope" value="Bacteria"/>
</dbReference>
<gene>
    <name evidence="2" type="ordered locus">AMED_3527</name>
</gene>
<dbReference type="Proteomes" id="UP000000328">
    <property type="component" value="Chromosome"/>
</dbReference>
<dbReference type="InterPro" id="IPR027417">
    <property type="entry name" value="P-loop_NTPase"/>
</dbReference>
<dbReference type="SUPFAM" id="SSF52540">
    <property type="entry name" value="P-loop containing nucleoside triphosphate hydrolases"/>
    <property type="match status" value="1"/>
</dbReference>
<dbReference type="Pfam" id="PF05729">
    <property type="entry name" value="NACHT"/>
    <property type="match status" value="1"/>
</dbReference>
<dbReference type="AlphaFoldDB" id="A0A0H3D5C7"/>
<protein>
    <submittedName>
        <fullName evidence="2">p-loop containing NTPase</fullName>
    </submittedName>
</protein>
<reference evidence="2 3" key="1">
    <citation type="journal article" date="2010" name="Cell Res.">
        <title>Complete genome sequence of the rifamycin SV-producing Amycolatopsis mediterranei U32 revealed its genetic characteristics in phylogeny and metabolism.</title>
        <authorList>
            <person name="Zhao W."/>
            <person name="Zhong Y."/>
            <person name="Yuan H."/>
            <person name="Wang J."/>
            <person name="Zheng H."/>
            <person name="Wang Y."/>
            <person name="Cen X."/>
            <person name="Xu F."/>
            <person name="Bai J."/>
            <person name="Han X."/>
            <person name="Lu G."/>
            <person name="Zhu Y."/>
            <person name="Shao Z."/>
            <person name="Yan H."/>
            <person name="Li C."/>
            <person name="Peng N."/>
            <person name="Zhang Z."/>
            <person name="Zhang Y."/>
            <person name="Lin W."/>
            <person name="Fan Y."/>
            <person name="Qin Z."/>
            <person name="Hu Y."/>
            <person name="Zhu B."/>
            <person name="Wang S."/>
            <person name="Ding X."/>
            <person name="Zhao G.P."/>
        </authorList>
    </citation>
    <scope>NUCLEOTIDE SEQUENCE [LARGE SCALE GENOMIC DNA]</scope>
    <source>
        <strain evidence="3">U-32</strain>
    </source>
</reference>
<sequence>MKLAKAQEEKLSAYLTGRLCIGLLEIFAYLEITEDADGAELERERLAQTFSAELSDKLELPEEQSGRIAAALWADLCDDVRLHIHQLREENAFSADDLVYATSLRQDASAQSALSSAITERWTLSPQRRRLAAARTAIQAIRHAMRTRYAKLVMPHSREDHQVPIEQIYVPRFLTPWPDFRTDEQATDTTPIAEEKLTDRRFVVVGHPGAGKSTFIRNLLYRVAGQEVETVSAPMIVELKDHPSPSDSYLGILAESLRVVTQSELTADTLRDVLQLGLAVVVFDGLDEITDINLRRSAVTAIEMFSRRYPLVTVVVTSREEGYLRARLDSASFPVYFLPDFTDEQLQHYVERWFKIIADPRAFSAEQRARNFLEDSVHVGDLRTNPLMLSLLCMIYEYEGYIPENRPQVYEECAELLFERWDRVRRVPISFKANTQTRYLIQELAYNFLNNTGKASGLTEGRLKQNIKDYFHRNVIDDAESASKQAQDFLDFCAGRAWLLVQTGTSERGERLFGFTHRTFLEYFSACFIVRHCDSARDLIEMIRPMIQFDSSEVVPQIAIQQFDTRRANGIDDCLELLALDNSRRVHLDFALRCLRFMRPTPRVLERLFTTAIAGYGRSLEPQLLVLLLNVPHEMIPIARRTCARVLGDDPASDAAIGAAVVDELLLQVGNGFVPAELAKPGEGNPEILRSSLAGVSSRLGLDFPEMLAGLCRRRLVSIEQYVATLGPRALLSVAASIHDQEKPGPLVYRLRMYFGGGEHDPELHEMLACLADAPEAVVPLSWSVVAAMAEISRPGGTIVRSSEPETDSSPALASRPMFDNKTVLAELLASDELAEEQAGQMLTELQPPFDATIVRENFPPPPGEPASSTGFYLLFVAILLAAFERDIWRPVELSAVWRLIGTRLPLFADVFLRHAQRNKATGQLELTRDDLAACVLEFARIADVGLAWNAWLMKWASREASALGDI</sequence>
<evidence type="ECO:0000259" key="1">
    <source>
        <dbReference type="PROSITE" id="PS50837"/>
    </source>
</evidence>
<name>A0A0H3D5C7_AMYMU</name>
<dbReference type="EMBL" id="CP002000">
    <property type="protein sequence ID" value="ADJ45313.1"/>
    <property type="molecule type" value="Genomic_DNA"/>
</dbReference>
<proteinExistence type="predicted"/>
<dbReference type="OrthoDB" id="135105at2"/>
<dbReference type="KEGG" id="amd:AMED_3527"/>
<dbReference type="InterPro" id="IPR003593">
    <property type="entry name" value="AAA+_ATPase"/>
</dbReference>
<dbReference type="PROSITE" id="PS50837">
    <property type="entry name" value="NACHT"/>
    <property type="match status" value="1"/>
</dbReference>
<evidence type="ECO:0000313" key="2">
    <source>
        <dbReference type="EMBL" id="ADJ45313.1"/>
    </source>
</evidence>
<dbReference type="PATRIC" id="fig|749927.5.peg.3643"/>
<dbReference type="SMART" id="SM00382">
    <property type="entry name" value="AAA"/>
    <property type="match status" value="1"/>
</dbReference>
<feature type="domain" description="NACHT" evidence="1">
    <location>
        <begin position="200"/>
        <end position="393"/>
    </location>
</feature>
<dbReference type="InterPro" id="IPR007111">
    <property type="entry name" value="NACHT_NTPase"/>
</dbReference>